<dbReference type="Proteomes" id="UP001595912">
    <property type="component" value="Unassembled WGS sequence"/>
</dbReference>
<dbReference type="RefSeq" id="WP_380119502.1">
    <property type="nucleotide sequence ID" value="NZ_JBHSIU010000041.1"/>
</dbReference>
<evidence type="ECO:0000313" key="3">
    <source>
        <dbReference type="Proteomes" id="UP001595912"/>
    </source>
</evidence>
<gene>
    <name evidence="2" type="ORF">ACFPIJ_29250</name>
</gene>
<name>A0ABV9W2K1_9ACTN</name>
<feature type="transmembrane region" description="Helical" evidence="1">
    <location>
        <begin position="57"/>
        <end position="80"/>
    </location>
</feature>
<feature type="transmembrane region" description="Helical" evidence="1">
    <location>
        <begin position="195"/>
        <end position="213"/>
    </location>
</feature>
<keyword evidence="1" id="KW-0812">Transmembrane</keyword>
<proteinExistence type="predicted"/>
<keyword evidence="1" id="KW-0472">Membrane</keyword>
<feature type="transmembrane region" description="Helical" evidence="1">
    <location>
        <begin position="12"/>
        <end position="37"/>
    </location>
</feature>
<sequence length="306" mass="32813">MTVPSSPASMTARFFLVSYLPTCAALLFLLVLGWAAYGPGTSFRRAWRVATALSPTQVVLLVLLATVVAVLLMPFQLWFVRLLEGTWPGWLGGTLSVERQKARRSELARAAVPASDAPEVLRAAGLAGLRLRQRYPGAEHLVRASRLGNILAATEDRAGRDYGIDAVVAWPRLYPLLGGQLRTVVDDRRNNLDSMARFTVTAVVTAVAALVVLRDAGAWAALAAAPLVVAVLAYHACLHAAVAYGESVQVAFDLSHLTFGATFGLARPGDLSGERVQYRHLCDLWRQSIPTPFPYAAPAPSEGGAT</sequence>
<comment type="caution">
    <text evidence="2">The sequence shown here is derived from an EMBL/GenBank/DDBJ whole genome shotgun (WGS) entry which is preliminary data.</text>
</comment>
<evidence type="ECO:0008006" key="4">
    <source>
        <dbReference type="Google" id="ProtNLM"/>
    </source>
</evidence>
<evidence type="ECO:0000313" key="2">
    <source>
        <dbReference type="EMBL" id="MFC5001911.1"/>
    </source>
</evidence>
<accession>A0ABV9W2K1</accession>
<evidence type="ECO:0000256" key="1">
    <source>
        <dbReference type="SAM" id="Phobius"/>
    </source>
</evidence>
<dbReference type="EMBL" id="JBHSIU010000041">
    <property type="protein sequence ID" value="MFC5001911.1"/>
    <property type="molecule type" value="Genomic_DNA"/>
</dbReference>
<keyword evidence="3" id="KW-1185">Reference proteome</keyword>
<protein>
    <recommendedName>
        <fullName evidence="4">Integral membrane protein</fullName>
    </recommendedName>
</protein>
<reference evidence="3" key="1">
    <citation type="journal article" date="2019" name="Int. J. Syst. Evol. Microbiol.">
        <title>The Global Catalogue of Microorganisms (GCM) 10K type strain sequencing project: providing services to taxonomists for standard genome sequencing and annotation.</title>
        <authorList>
            <consortium name="The Broad Institute Genomics Platform"/>
            <consortium name="The Broad Institute Genome Sequencing Center for Infectious Disease"/>
            <person name="Wu L."/>
            <person name="Ma J."/>
        </authorList>
    </citation>
    <scope>NUCLEOTIDE SEQUENCE [LARGE SCALE GENOMIC DNA]</scope>
    <source>
        <strain evidence="3">CGMCC 4.7152</strain>
    </source>
</reference>
<organism evidence="2 3">
    <name type="scientific">Dactylosporangium cerinum</name>
    <dbReference type="NCBI Taxonomy" id="1434730"/>
    <lineage>
        <taxon>Bacteria</taxon>
        <taxon>Bacillati</taxon>
        <taxon>Actinomycetota</taxon>
        <taxon>Actinomycetes</taxon>
        <taxon>Micromonosporales</taxon>
        <taxon>Micromonosporaceae</taxon>
        <taxon>Dactylosporangium</taxon>
    </lineage>
</organism>
<feature type="transmembrane region" description="Helical" evidence="1">
    <location>
        <begin position="219"/>
        <end position="244"/>
    </location>
</feature>
<keyword evidence="1" id="KW-1133">Transmembrane helix</keyword>